<proteinExistence type="predicted"/>
<reference evidence="1" key="2">
    <citation type="submission" date="2022-11" db="EMBL/GenBank/DDBJ databases">
        <title>Prophages regulate Shewanella fidelis motility and biofilm formation: implications for gut colonization dynamics in Ciona robusta.</title>
        <authorList>
            <person name="Natarajan O."/>
            <person name="Gibboney S.L."/>
            <person name="Young M.N."/>
            <person name="Lim S.J."/>
            <person name="Pluta N."/>
            <person name="Atkinson C.G.F."/>
            <person name="Leigh B.A."/>
            <person name="Liberti A."/>
            <person name="Kees E."/>
            <person name="Breitbart M."/>
            <person name="Gralnick J."/>
            <person name="Dishaw L.J."/>
        </authorList>
    </citation>
    <scope>NUCLEOTIDE SEQUENCE</scope>
    <source>
        <strain evidence="1">3313</strain>
    </source>
</reference>
<dbReference type="Proteomes" id="UP001259340">
    <property type="component" value="Unassembled WGS sequence"/>
</dbReference>
<evidence type="ECO:0000313" key="4">
    <source>
        <dbReference type="Proteomes" id="UP001271263"/>
    </source>
</evidence>
<keyword evidence="4" id="KW-1185">Reference proteome</keyword>
<gene>
    <name evidence="1" type="ORF">OS133_18935</name>
    <name evidence="2" type="ORF">OS134_14415</name>
</gene>
<organism evidence="1 3">
    <name type="scientific">Shewanella fidelis</name>
    <dbReference type="NCBI Taxonomy" id="173509"/>
    <lineage>
        <taxon>Bacteria</taxon>
        <taxon>Pseudomonadati</taxon>
        <taxon>Pseudomonadota</taxon>
        <taxon>Gammaproteobacteria</taxon>
        <taxon>Alteromonadales</taxon>
        <taxon>Shewanellaceae</taxon>
        <taxon>Shewanella</taxon>
    </lineage>
</organism>
<dbReference type="AlphaFoldDB" id="A0AAW8NT02"/>
<dbReference type="Proteomes" id="UP001271263">
    <property type="component" value="Unassembled WGS sequence"/>
</dbReference>
<dbReference type="EMBL" id="JAPMLE010000001">
    <property type="protein sequence ID" value="MDR8525696.1"/>
    <property type="molecule type" value="Genomic_DNA"/>
</dbReference>
<accession>A0AAW8NT02</accession>
<evidence type="ECO:0000313" key="1">
    <source>
        <dbReference type="EMBL" id="MDR8525696.1"/>
    </source>
</evidence>
<comment type="caution">
    <text evidence="1">The sequence shown here is derived from an EMBL/GenBank/DDBJ whole genome shotgun (WGS) entry which is preliminary data.</text>
</comment>
<dbReference type="RefSeq" id="WP_310655747.1">
    <property type="nucleotide sequence ID" value="NZ_JAPMLA010000004.1"/>
</dbReference>
<protein>
    <submittedName>
        <fullName evidence="1">Uncharacterized protein</fullName>
    </submittedName>
</protein>
<evidence type="ECO:0000313" key="3">
    <source>
        <dbReference type="Proteomes" id="UP001259340"/>
    </source>
</evidence>
<evidence type="ECO:0000313" key="2">
    <source>
        <dbReference type="EMBL" id="MDW4825259.1"/>
    </source>
</evidence>
<name>A0AAW8NT02_9GAMM</name>
<reference evidence="2 4" key="1">
    <citation type="journal article" date="2022" name="bioRxiv">
        <title>Prophages regulate Shewanella fidelis 3313 motility and biofilm formation: implications for gut colonization dynamics in Ciona robusta.</title>
        <authorList>
            <person name="Natarajan O."/>
            <person name="Gibboney S.L."/>
            <person name="Young M.N."/>
            <person name="Lim S.J."/>
            <person name="Pluta N."/>
            <person name="Atkinson C.G."/>
            <person name="Leigh B.A."/>
            <person name="Liberti A."/>
            <person name="Kees E.D."/>
            <person name="Breitbart M."/>
            <person name="Gralnick J.A."/>
            <person name="Dishaw L.J."/>
        </authorList>
    </citation>
    <scope>NUCLEOTIDE SEQUENCE [LARGE SCALE GENOMIC DNA]</scope>
    <source>
        <strain evidence="2 4">JG4066</strain>
    </source>
</reference>
<dbReference type="EMBL" id="JAPMLD010000006">
    <property type="protein sequence ID" value="MDW4825259.1"/>
    <property type="molecule type" value="Genomic_DNA"/>
</dbReference>
<sequence length="78" mass="9292">MKEPSMMQQWFVAVDELWQFKFGVDDYQPAREAAADCSTFLSDDEDEHTDNVSRSCFNCMYRRWQPDSFQCHKQSALR</sequence>